<feature type="compositionally biased region" description="Basic and acidic residues" evidence="2">
    <location>
        <begin position="785"/>
        <end position="800"/>
    </location>
</feature>
<comment type="caution">
    <text evidence="4">The sequence shown here is derived from an EMBL/GenBank/DDBJ whole genome shotgun (WGS) entry which is preliminary data.</text>
</comment>
<name>A0A1Q9F6X9_SYMMI</name>
<dbReference type="EMBL" id="LSRX01000003">
    <property type="protein sequence ID" value="OLQ15433.1"/>
    <property type="molecule type" value="Genomic_DNA"/>
</dbReference>
<keyword evidence="5" id="KW-1185">Reference proteome</keyword>
<evidence type="ECO:0000259" key="3">
    <source>
        <dbReference type="Pfam" id="PF18201"/>
    </source>
</evidence>
<sequence length="874" mass="98201">MLARAPIYGSTDGGRRFWKRLRNYLKGKGLRENRIYRALYSFTDADGVVQLLLTSHVDDLLWACDPSCDWIMDDLIKTFKCGTTEVGNFRYCGKEITQDEDFTIRVSCADTTRNVSKIFVDKRRHPGDPLTDSDRTQMKSVAGSLAWVCRQCRPDLSYRVSRIQSASSNGTVADIREANKAVEYAIGTYDRGLVFKSGLLDWKTPGALMSLVVTDASHANESEEMIINEMTSIEGHRSQGARMVFLTDGALWTGDKGSIHPILWASNLVRRVCRSTIQAEAYTLQAGVEDGDVLRAAITDIFGCLDMKRWEATSAKFVKQIWMTDCKSLETTLSNPKCNKHSDKRLSIEIASLRQELWRKAGEKAGDPFYDDYKPADDQLTDIVRWIDTDVMIADPMTKVMEPTKLVEALKTNTLDVEQPLESVVKKRAKQLQRRSTKKEEESFRPFVIGLTLKRIEESLNVKLVASSIKLIKEFRYKDGEDGGNSVPREFRELPDDQDCFDEELPRAEPPSEAPPAVLIEDITPGYSKPPVLKKGFLKSGKADLYGPEGSKEGVLPENAGDPLGYIPKGLRKQCKIVDTGSPEYQAQQKEREAAEENNRMQQEFRDSILGDLDKWTKKAEKDRWEADLPDGTEPTSTAKYNNDYSRFDSIVEEPEKQELEKRDYYFDQKDTLRRPPEAARRGRPASVALPYLPLWWCTVSVKVLQKGFLENAKKALYPKGSEQAPAAPKASKLEDIEQLAKLSEGELMERIADMSPDEKSMMDDLRSLIENKVTAATASPSEPSRPKEPERQAADHSLTEGEGSLLLAISVPELDSMKGVDLDVTKEAATVVFPASANLRPLQVKLPKAVLPSQVRAKFSRKTHQINVTMPTE</sequence>
<feature type="region of interest" description="Disordered" evidence="2">
    <location>
        <begin position="776"/>
        <end position="800"/>
    </location>
</feature>
<dbReference type="OrthoDB" id="443493at2759"/>
<dbReference type="GO" id="GO:0005737">
    <property type="term" value="C:cytoplasm"/>
    <property type="evidence" value="ECO:0007669"/>
    <property type="project" value="TreeGrafter"/>
</dbReference>
<evidence type="ECO:0000313" key="4">
    <source>
        <dbReference type="EMBL" id="OLQ15433.1"/>
    </source>
</evidence>
<feature type="region of interest" description="Disordered" evidence="2">
    <location>
        <begin position="622"/>
        <end position="684"/>
    </location>
</feature>
<feature type="domain" description="PIH1D1/2/3 CS-like" evidence="3">
    <location>
        <begin position="805"/>
        <end position="872"/>
    </location>
</feature>
<dbReference type="InterPro" id="IPR050734">
    <property type="entry name" value="PIH1/Kintoun_subfamily"/>
</dbReference>
<dbReference type="InterPro" id="IPR041442">
    <property type="entry name" value="PIH1D1/2/3_CS-like"/>
</dbReference>
<accession>A0A1Q9F6X9</accession>
<protein>
    <recommendedName>
        <fullName evidence="3">PIH1D1/2/3 CS-like domain-containing protein</fullName>
    </recommendedName>
</protein>
<evidence type="ECO:0000256" key="1">
    <source>
        <dbReference type="ARBA" id="ARBA00008511"/>
    </source>
</evidence>
<reference evidence="4 5" key="1">
    <citation type="submission" date="2016-02" db="EMBL/GenBank/DDBJ databases">
        <title>Genome analysis of coral dinoflagellate symbionts highlights evolutionary adaptations to a symbiotic lifestyle.</title>
        <authorList>
            <person name="Aranda M."/>
            <person name="Li Y."/>
            <person name="Liew Y.J."/>
            <person name="Baumgarten S."/>
            <person name="Simakov O."/>
            <person name="Wilson M."/>
            <person name="Piel J."/>
            <person name="Ashoor H."/>
            <person name="Bougouffa S."/>
            <person name="Bajic V.B."/>
            <person name="Ryu T."/>
            <person name="Ravasi T."/>
            <person name="Bayer T."/>
            <person name="Micklem G."/>
            <person name="Kim H."/>
            <person name="Bhak J."/>
            <person name="Lajeunesse T.C."/>
            <person name="Voolstra C.R."/>
        </authorList>
    </citation>
    <scope>NUCLEOTIDE SEQUENCE [LARGE SCALE GENOMIC DNA]</scope>
    <source>
        <strain evidence="4 5">CCMP2467</strain>
    </source>
</reference>
<feature type="compositionally biased region" description="Polar residues" evidence="2">
    <location>
        <begin position="634"/>
        <end position="645"/>
    </location>
</feature>
<dbReference type="PANTHER" id="PTHR22997">
    <property type="entry name" value="PIH1 DOMAIN-CONTAINING PROTEIN 1"/>
    <property type="match status" value="1"/>
</dbReference>
<feature type="compositionally biased region" description="Basic and acidic residues" evidence="2">
    <location>
        <begin position="654"/>
        <end position="681"/>
    </location>
</feature>
<evidence type="ECO:0000256" key="2">
    <source>
        <dbReference type="SAM" id="MobiDB-lite"/>
    </source>
</evidence>
<comment type="similarity">
    <text evidence="1">Belongs to the PIH1 family.</text>
</comment>
<dbReference type="AlphaFoldDB" id="A0A1Q9F6X9"/>
<proteinExistence type="inferred from homology"/>
<dbReference type="PANTHER" id="PTHR22997:SF0">
    <property type="entry name" value="PIH1 DOMAIN-CONTAINING PROTEIN 1"/>
    <property type="match status" value="1"/>
</dbReference>
<evidence type="ECO:0000313" key="5">
    <source>
        <dbReference type="Proteomes" id="UP000186817"/>
    </source>
</evidence>
<gene>
    <name evidence="4" type="ORF">AK812_SmicGene284</name>
</gene>
<dbReference type="Proteomes" id="UP000186817">
    <property type="component" value="Unassembled WGS sequence"/>
</dbReference>
<dbReference type="Pfam" id="PF18201">
    <property type="entry name" value="PIH1_CS"/>
    <property type="match status" value="1"/>
</dbReference>
<organism evidence="4 5">
    <name type="scientific">Symbiodinium microadriaticum</name>
    <name type="common">Dinoflagellate</name>
    <name type="synonym">Zooxanthella microadriatica</name>
    <dbReference type="NCBI Taxonomy" id="2951"/>
    <lineage>
        <taxon>Eukaryota</taxon>
        <taxon>Sar</taxon>
        <taxon>Alveolata</taxon>
        <taxon>Dinophyceae</taxon>
        <taxon>Suessiales</taxon>
        <taxon>Symbiodiniaceae</taxon>
        <taxon>Symbiodinium</taxon>
    </lineage>
</organism>